<dbReference type="InterPro" id="IPR009229">
    <property type="entry name" value="AgrD"/>
</dbReference>
<dbReference type="OrthoDB" id="1809708at2"/>
<dbReference type="Proteomes" id="UP000297597">
    <property type="component" value="Unassembled WGS sequence"/>
</dbReference>
<evidence type="ECO:0008006" key="3">
    <source>
        <dbReference type="Google" id="ProtNLM"/>
    </source>
</evidence>
<dbReference type="NCBIfam" id="TIGR04223">
    <property type="entry name" value="quorum_AgrD"/>
    <property type="match status" value="1"/>
</dbReference>
<dbReference type="AlphaFoldDB" id="A0A4Y7RKE5"/>
<evidence type="ECO:0000313" key="2">
    <source>
        <dbReference type="Proteomes" id="UP000297597"/>
    </source>
</evidence>
<sequence>MLKIKRFLFAPLVLGALFVAAVGIKPASFIFWYQPKPPEE</sequence>
<dbReference type="RefSeq" id="WP_134215261.1">
    <property type="nucleotide sequence ID" value="NZ_QFFZ01000053.1"/>
</dbReference>
<proteinExistence type="predicted"/>
<organism evidence="1 2">
    <name type="scientific">Pelotomaculum propionicicum</name>
    <dbReference type="NCBI Taxonomy" id="258475"/>
    <lineage>
        <taxon>Bacteria</taxon>
        <taxon>Bacillati</taxon>
        <taxon>Bacillota</taxon>
        <taxon>Clostridia</taxon>
        <taxon>Eubacteriales</taxon>
        <taxon>Desulfotomaculaceae</taxon>
        <taxon>Pelotomaculum</taxon>
    </lineage>
</organism>
<dbReference type="EMBL" id="QFFZ01000053">
    <property type="protein sequence ID" value="TEB09271.1"/>
    <property type="molecule type" value="Genomic_DNA"/>
</dbReference>
<gene>
    <name evidence="1" type="ORF">Pmgp_03260</name>
</gene>
<keyword evidence="2" id="KW-1185">Reference proteome</keyword>
<reference evidence="1 2" key="1">
    <citation type="journal article" date="2018" name="Environ. Microbiol.">
        <title>Novel energy conservation strategies and behaviour of Pelotomaculum schinkii driving syntrophic propionate catabolism.</title>
        <authorList>
            <person name="Hidalgo-Ahumada C.A.P."/>
            <person name="Nobu M.K."/>
            <person name="Narihiro T."/>
            <person name="Tamaki H."/>
            <person name="Liu W.T."/>
            <person name="Kamagata Y."/>
            <person name="Stams A.J.M."/>
            <person name="Imachi H."/>
            <person name="Sousa D.Z."/>
        </authorList>
    </citation>
    <scope>NUCLEOTIDE SEQUENCE [LARGE SCALE GENOMIC DNA]</scope>
    <source>
        <strain evidence="1 2">MGP</strain>
    </source>
</reference>
<accession>A0A4Y7RKE5</accession>
<protein>
    <recommendedName>
        <fullName evidence="3">Cyclic lactone autoinducer peptide</fullName>
    </recommendedName>
</protein>
<name>A0A4Y7RKE5_9FIRM</name>
<evidence type="ECO:0000313" key="1">
    <source>
        <dbReference type="EMBL" id="TEB09271.1"/>
    </source>
</evidence>
<comment type="caution">
    <text evidence="1">The sequence shown here is derived from an EMBL/GenBank/DDBJ whole genome shotgun (WGS) entry which is preliminary data.</text>
</comment>